<dbReference type="PANTHER" id="PTHR31632">
    <property type="entry name" value="IRON TRANSPORTER FTH1"/>
    <property type="match status" value="1"/>
</dbReference>
<evidence type="ECO:0000256" key="7">
    <source>
        <dbReference type="SAM" id="Phobius"/>
    </source>
</evidence>
<reference evidence="8" key="1">
    <citation type="journal article" date="2020" name="Fungal Divers.">
        <title>Resolving the Mortierellaceae phylogeny through synthesis of multi-gene phylogenetics and phylogenomics.</title>
        <authorList>
            <person name="Vandepol N."/>
            <person name="Liber J."/>
            <person name="Desiro A."/>
            <person name="Na H."/>
            <person name="Kennedy M."/>
            <person name="Barry K."/>
            <person name="Grigoriev I.V."/>
            <person name="Miller A.N."/>
            <person name="O'Donnell K."/>
            <person name="Stajich J.E."/>
            <person name="Bonito G."/>
        </authorList>
    </citation>
    <scope>NUCLEOTIDE SEQUENCE</scope>
    <source>
        <strain evidence="8">NRRL 2769</strain>
    </source>
</reference>
<protein>
    <submittedName>
        <fullName evidence="8">High-affinity iron permease</fullName>
    </submittedName>
</protein>
<keyword evidence="6 7" id="KW-0472">Membrane</keyword>
<feature type="transmembrane region" description="Helical" evidence="7">
    <location>
        <begin position="139"/>
        <end position="165"/>
    </location>
</feature>
<dbReference type="Proteomes" id="UP000703661">
    <property type="component" value="Unassembled WGS sequence"/>
</dbReference>
<evidence type="ECO:0000256" key="3">
    <source>
        <dbReference type="ARBA" id="ARBA00022496"/>
    </source>
</evidence>
<keyword evidence="3" id="KW-0408">Iron</keyword>
<keyword evidence="3" id="KW-0410">Iron transport</keyword>
<organism evidence="8 9">
    <name type="scientific">Entomortierella chlamydospora</name>
    <dbReference type="NCBI Taxonomy" id="101097"/>
    <lineage>
        <taxon>Eukaryota</taxon>
        <taxon>Fungi</taxon>
        <taxon>Fungi incertae sedis</taxon>
        <taxon>Mucoromycota</taxon>
        <taxon>Mortierellomycotina</taxon>
        <taxon>Mortierellomycetes</taxon>
        <taxon>Mortierellales</taxon>
        <taxon>Mortierellaceae</taxon>
        <taxon>Entomortierella</taxon>
    </lineage>
</organism>
<dbReference type="EMBL" id="JAAAID010001275">
    <property type="protein sequence ID" value="KAG0010741.1"/>
    <property type="molecule type" value="Genomic_DNA"/>
</dbReference>
<dbReference type="InterPro" id="IPR004923">
    <property type="entry name" value="FTR1/Fip1/EfeU"/>
</dbReference>
<gene>
    <name evidence="8" type="primary">FTR1_1</name>
    <name evidence="8" type="ORF">BGZ80_001218</name>
</gene>
<feature type="transmembrane region" description="Helical" evidence="7">
    <location>
        <begin position="203"/>
        <end position="225"/>
    </location>
</feature>
<evidence type="ECO:0000256" key="2">
    <source>
        <dbReference type="ARBA" id="ARBA00008333"/>
    </source>
</evidence>
<dbReference type="GO" id="GO:0033573">
    <property type="term" value="C:high-affinity iron permease complex"/>
    <property type="evidence" value="ECO:0007669"/>
    <property type="project" value="InterPro"/>
</dbReference>
<feature type="transmembrane region" description="Helical" evidence="7">
    <location>
        <begin position="6"/>
        <end position="29"/>
    </location>
</feature>
<evidence type="ECO:0000313" key="9">
    <source>
        <dbReference type="Proteomes" id="UP000703661"/>
    </source>
</evidence>
<feature type="transmembrane region" description="Helical" evidence="7">
    <location>
        <begin position="278"/>
        <end position="301"/>
    </location>
</feature>
<dbReference type="AlphaFoldDB" id="A0A9P6SXX1"/>
<keyword evidence="9" id="KW-1185">Reference proteome</keyword>
<feature type="transmembrane region" description="Helical" evidence="7">
    <location>
        <begin position="85"/>
        <end position="107"/>
    </location>
</feature>
<evidence type="ECO:0000256" key="5">
    <source>
        <dbReference type="ARBA" id="ARBA00022989"/>
    </source>
</evidence>
<feature type="transmembrane region" description="Helical" evidence="7">
    <location>
        <begin position="50"/>
        <end position="73"/>
    </location>
</feature>
<evidence type="ECO:0000256" key="1">
    <source>
        <dbReference type="ARBA" id="ARBA00004141"/>
    </source>
</evidence>
<proteinExistence type="inferred from homology"/>
<sequence>MGSDYFSVPIFFIIFRETTEAAVIVSVLLTFLRQVIPEDHAMRRRLARQVWGGTALGLAISLAIGAAFIVVWNKYANNLWATSEGIWVGCFSFVAVIMITVMGLAMLRTAQIQEKWKVKLSKAMGQETERGLGSSSRQYALFALPLVTVLREGLEAIVFIGGVTFTESAKAIPAAVIVGFLCGLLIGYILYRGGNRMNLHRFFTASTCLLLLLAAGLVAKGVAAFETYAWTKATHAQSDDSGSYDPRINVWALACCDPNANNQGFAQLMNALFGWSNVASIGTVVCYIVYWFIVMGALIYMKLKRRRIAVKEYFDKTTEEDMYSEDIKGDDLKEEANDTPSSTSVIDLSRDGVVVGDGIQVAKANH</sequence>
<comment type="caution">
    <text evidence="8">The sequence shown here is derived from an EMBL/GenBank/DDBJ whole genome shotgun (WGS) entry which is preliminary data.</text>
</comment>
<evidence type="ECO:0000313" key="8">
    <source>
        <dbReference type="EMBL" id="KAG0010741.1"/>
    </source>
</evidence>
<feature type="transmembrane region" description="Helical" evidence="7">
    <location>
        <begin position="171"/>
        <end position="191"/>
    </location>
</feature>
<accession>A0A9P6SXX1</accession>
<dbReference type="GO" id="GO:0015093">
    <property type="term" value="F:ferrous iron transmembrane transporter activity"/>
    <property type="evidence" value="ECO:0007669"/>
    <property type="project" value="TreeGrafter"/>
</dbReference>
<keyword evidence="3" id="KW-0813">Transport</keyword>
<dbReference type="Pfam" id="PF03239">
    <property type="entry name" value="FTR1"/>
    <property type="match status" value="1"/>
</dbReference>
<name>A0A9P6SXX1_9FUNG</name>
<comment type="similarity">
    <text evidence="2">Belongs to the oxidase-dependent Fe transporter (OFeT) (TC 9.A.10.1) family.</text>
</comment>
<dbReference type="PANTHER" id="PTHR31632:SF2">
    <property type="entry name" value="PLASMA MEMBRANE IRON PERMEASE"/>
    <property type="match status" value="1"/>
</dbReference>
<comment type="subcellular location">
    <subcellularLocation>
        <location evidence="1">Membrane</location>
        <topology evidence="1">Multi-pass membrane protein</topology>
    </subcellularLocation>
</comment>
<evidence type="ECO:0000256" key="4">
    <source>
        <dbReference type="ARBA" id="ARBA00022692"/>
    </source>
</evidence>
<keyword evidence="3" id="KW-0406">Ion transport</keyword>
<dbReference type="OrthoDB" id="4364at2759"/>
<keyword evidence="4 7" id="KW-0812">Transmembrane</keyword>
<evidence type="ECO:0000256" key="6">
    <source>
        <dbReference type="ARBA" id="ARBA00023136"/>
    </source>
</evidence>
<keyword evidence="5 7" id="KW-1133">Transmembrane helix</keyword>